<keyword evidence="3" id="KW-1185">Reference proteome</keyword>
<dbReference type="Proteomes" id="UP000641932">
    <property type="component" value="Unassembled WGS sequence"/>
</dbReference>
<sequence length="225" mass="23601">MTADRPVPRTARAAVFAAVCVALAALGHAVMSGRPLPWWSLAAGWCATLGAAWALAGRRCGPAGIVGATLVTQYGLHSLFRQASGQGMSDRPRALDPVVILTRPHEASAVHELHGTSVHEMAAQSMAAHGMPMAHSGSGSGMVLAHLLAAVLCGLWLWRGETAAFRLCQALLAVVFAPVLLLLRRVEGAKPPQRRPVPRRPFRARGVLLAHAVSLRGPPASPVPS</sequence>
<dbReference type="RefSeq" id="WP_189133368.1">
    <property type="nucleotide sequence ID" value="NZ_BMMS01000018.1"/>
</dbReference>
<feature type="transmembrane region" description="Helical" evidence="1">
    <location>
        <begin position="141"/>
        <end position="158"/>
    </location>
</feature>
<organism evidence="2 3">
    <name type="scientific">Wenjunlia tyrosinilytica</name>
    <dbReference type="NCBI Taxonomy" id="1544741"/>
    <lineage>
        <taxon>Bacteria</taxon>
        <taxon>Bacillati</taxon>
        <taxon>Actinomycetota</taxon>
        <taxon>Actinomycetes</taxon>
        <taxon>Kitasatosporales</taxon>
        <taxon>Streptomycetaceae</taxon>
        <taxon>Wenjunlia</taxon>
    </lineage>
</organism>
<reference evidence="2" key="1">
    <citation type="journal article" date="2014" name="Int. J. Syst. Evol. Microbiol.">
        <title>Complete genome sequence of Corynebacterium casei LMG S-19264T (=DSM 44701T), isolated from a smear-ripened cheese.</title>
        <authorList>
            <consortium name="US DOE Joint Genome Institute (JGI-PGF)"/>
            <person name="Walter F."/>
            <person name="Albersmeier A."/>
            <person name="Kalinowski J."/>
            <person name="Ruckert C."/>
        </authorList>
    </citation>
    <scope>NUCLEOTIDE SEQUENCE</scope>
    <source>
        <strain evidence="2">CGMCC 4.7201</strain>
    </source>
</reference>
<keyword evidence="1" id="KW-0472">Membrane</keyword>
<feature type="transmembrane region" description="Helical" evidence="1">
    <location>
        <begin position="164"/>
        <end position="183"/>
    </location>
</feature>
<gene>
    <name evidence="2" type="ORF">GCM10012280_42810</name>
</gene>
<evidence type="ECO:0000313" key="3">
    <source>
        <dbReference type="Proteomes" id="UP000641932"/>
    </source>
</evidence>
<keyword evidence="1" id="KW-0812">Transmembrane</keyword>
<protein>
    <submittedName>
        <fullName evidence="2">Uncharacterized protein</fullName>
    </submittedName>
</protein>
<dbReference type="AlphaFoldDB" id="A0A917ZSE9"/>
<name>A0A917ZSE9_9ACTN</name>
<dbReference type="EMBL" id="BMMS01000018">
    <property type="protein sequence ID" value="GGO92496.1"/>
    <property type="molecule type" value="Genomic_DNA"/>
</dbReference>
<feature type="transmembrane region" description="Helical" evidence="1">
    <location>
        <begin position="39"/>
        <end position="56"/>
    </location>
</feature>
<accession>A0A917ZSE9</accession>
<proteinExistence type="predicted"/>
<evidence type="ECO:0000256" key="1">
    <source>
        <dbReference type="SAM" id="Phobius"/>
    </source>
</evidence>
<reference evidence="2" key="2">
    <citation type="submission" date="2020-09" db="EMBL/GenBank/DDBJ databases">
        <authorList>
            <person name="Sun Q."/>
            <person name="Zhou Y."/>
        </authorList>
    </citation>
    <scope>NUCLEOTIDE SEQUENCE</scope>
    <source>
        <strain evidence="2">CGMCC 4.7201</strain>
    </source>
</reference>
<comment type="caution">
    <text evidence="2">The sequence shown here is derived from an EMBL/GenBank/DDBJ whole genome shotgun (WGS) entry which is preliminary data.</text>
</comment>
<evidence type="ECO:0000313" key="2">
    <source>
        <dbReference type="EMBL" id="GGO92496.1"/>
    </source>
</evidence>
<keyword evidence="1" id="KW-1133">Transmembrane helix</keyword>